<dbReference type="EMBL" id="BARW01012201">
    <property type="protein sequence ID" value="GAI81557.1"/>
    <property type="molecule type" value="Genomic_DNA"/>
</dbReference>
<protein>
    <submittedName>
        <fullName evidence="1">Uncharacterized protein</fullName>
    </submittedName>
</protein>
<organism evidence="1">
    <name type="scientific">marine sediment metagenome</name>
    <dbReference type="NCBI Taxonomy" id="412755"/>
    <lineage>
        <taxon>unclassified sequences</taxon>
        <taxon>metagenomes</taxon>
        <taxon>ecological metagenomes</taxon>
    </lineage>
</organism>
<dbReference type="AlphaFoldDB" id="X1RLD1"/>
<accession>X1RLD1</accession>
<sequence>TKSVNKFNKLNLKDRIFELNGRLKRTSQQINSKAGLDKVDKIDNKFGFKDEFRIKLDAEDWVGCIDLLNDKINETNNKFVLRALYEEKLILLSKLDDTQRIIAFLDNFIEWLCVNKEKYYEYKWRITKYNIELSKTRNKSIFDNLSILLKLSKKVSPIDYQKWIKVIESVFRVQDLKSYEMFNSSFSQCNPAFL</sequence>
<reference evidence="1" key="1">
    <citation type="journal article" date="2014" name="Front. Microbiol.">
        <title>High frequency of phylogenetically diverse reductive dehalogenase-homologous genes in deep subseafloor sedimentary metagenomes.</title>
        <authorList>
            <person name="Kawai M."/>
            <person name="Futagami T."/>
            <person name="Toyoda A."/>
            <person name="Takaki Y."/>
            <person name="Nishi S."/>
            <person name="Hori S."/>
            <person name="Arai W."/>
            <person name="Tsubouchi T."/>
            <person name="Morono Y."/>
            <person name="Uchiyama I."/>
            <person name="Ito T."/>
            <person name="Fujiyama A."/>
            <person name="Inagaki F."/>
            <person name="Takami H."/>
        </authorList>
    </citation>
    <scope>NUCLEOTIDE SEQUENCE</scope>
    <source>
        <strain evidence="1">Expedition CK06-06</strain>
    </source>
</reference>
<proteinExistence type="predicted"/>
<feature type="non-terminal residue" evidence="1">
    <location>
        <position position="1"/>
    </location>
</feature>
<evidence type="ECO:0000313" key="1">
    <source>
        <dbReference type="EMBL" id="GAI81557.1"/>
    </source>
</evidence>
<gene>
    <name evidence="1" type="ORF">S12H4_23116</name>
</gene>
<comment type="caution">
    <text evidence="1">The sequence shown here is derived from an EMBL/GenBank/DDBJ whole genome shotgun (WGS) entry which is preliminary data.</text>
</comment>
<name>X1RLD1_9ZZZZ</name>